<dbReference type="CDD" id="cd06223">
    <property type="entry name" value="PRTases_typeI"/>
    <property type="match status" value="1"/>
</dbReference>
<evidence type="ECO:0000313" key="3">
    <source>
        <dbReference type="EMBL" id="MBE0361021.1"/>
    </source>
</evidence>
<dbReference type="Pfam" id="PF00156">
    <property type="entry name" value="Pribosyltran"/>
    <property type="match status" value="1"/>
</dbReference>
<dbReference type="SUPFAM" id="SSF53271">
    <property type="entry name" value="PRTase-like"/>
    <property type="match status" value="1"/>
</dbReference>
<dbReference type="InterPro" id="IPR029057">
    <property type="entry name" value="PRTase-like"/>
</dbReference>
<accession>A0ABR9E341</accession>
<protein>
    <recommendedName>
        <fullName evidence="2">Phosphoribosyltransferase domain-containing protein</fullName>
    </recommendedName>
</protein>
<comment type="caution">
    <text evidence="3">The sequence shown here is derived from an EMBL/GenBank/DDBJ whole genome shotgun (WGS) entry which is preliminary data.</text>
</comment>
<dbReference type="Proteomes" id="UP000648482">
    <property type="component" value="Unassembled WGS sequence"/>
</dbReference>
<dbReference type="InterPro" id="IPR000836">
    <property type="entry name" value="PRTase_dom"/>
</dbReference>
<reference evidence="3 4" key="1">
    <citation type="submission" date="2015-06" db="EMBL/GenBank/DDBJ databases">
        <title>Genome sequence of Pseudoalteromonas aliena.</title>
        <authorList>
            <person name="Xie B.-B."/>
            <person name="Rong J.-C."/>
            <person name="Qin Q.-L."/>
            <person name="Zhang Y.-Z."/>
        </authorList>
    </citation>
    <scope>NUCLEOTIDE SEQUENCE [LARGE SCALE GENOMIC DNA]</scope>
    <source>
        <strain evidence="3 4">SW19</strain>
    </source>
</reference>
<evidence type="ECO:0000259" key="2">
    <source>
        <dbReference type="Pfam" id="PF00156"/>
    </source>
</evidence>
<organism evidence="3 4">
    <name type="scientific">Pseudoalteromonas aliena SW19</name>
    <dbReference type="NCBI Taxonomy" id="1314866"/>
    <lineage>
        <taxon>Bacteria</taxon>
        <taxon>Pseudomonadati</taxon>
        <taxon>Pseudomonadota</taxon>
        <taxon>Gammaproteobacteria</taxon>
        <taxon>Alteromonadales</taxon>
        <taxon>Pseudoalteromonadaceae</taxon>
        <taxon>Pseudoalteromonas</taxon>
    </lineage>
</organism>
<evidence type="ECO:0000256" key="1">
    <source>
        <dbReference type="ARBA" id="ARBA00008007"/>
    </source>
</evidence>
<dbReference type="InterPro" id="IPR051910">
    <property type="entry name" value="ComF/GntX_DNA_util-trans"/>
</dbReference>
<sequence>MWFKAMTNTIFDWLFPSSCVQCENIINAHLGLCDCCLADLPLFDLSIHANLLNRPDIAQMFPNCEFDKLFACAFYQSPFELWLKQLKFNNQIYYKKALRQVIKKQLIHFFDHHPLLPDMFIILPLHTSRFLNRGFNQVSQVWHPCLANYAPLSNVLIRSKKTQAQSELSKAKRIKNLKDAFICTADISGKTVAIIDDVMTTGATLNAATNTLKQAGAKQVWAFTTCLTPI</sequence>
<name>A0ABR9E341_9GAMM</name>
<keyword evidence="4" id="KW-1185">Reference proteome</keyword>
<comment type="similarity">
    <text evidence="1">Belongs to the ComF/GntX family.</text>
</comment>
<proteinExistence type="inferred from homology"/>
<dbReference type="EMBL" id="AQGU01000028">
    <property type="protein sequence ID" value="MBE0361021.1"/>
    <property type="molecule type" value="Genomic_DNA"/>
</dbReference>
<dbReference type="PANTHER" id="PTHR47505:SF1">
    <property type="entry name" value="DNA UTILIZATION PROTEIN YHGH"/>
    <property type="match status" value="1"/>
</dbReference>
<feature type="domain" description="Phosphoribosyltransferase" evidence="2">
    <location>
        <begin position="155"/>
        <end position="226"/>
    </location>
</feature>
<evidence type="ECO:0000313" key="4">
    <source>
        <dbReference type="Proteomes" id="UP000648482"/>
    </source>
</evidence>
<dbReference type="Gene3D" id="3.40.50.2020">
    <property type="match status" value="1"/>
</dbReference>
<dbReference type="PANTHER" id="PTHR47505">
    <property type="entry name" value="DNA UTILIZATION PROTEIN YHGH"/>
    <property type="match status" value="1"/>
</dbReference>
<gene>
    <name evidence="3" type="ORF">PALI_a3112</name>
</gene>